<comment type="caution">
    <text evidence="2">The sequence shown here is derived from an EMBL/GenBank/DDBJ whole genome shotgun (WGS) entry which is preliminary data.</text>
</comment>
<evidence type="ECO:0000313" key="2">
    <source>
        <dbReference type="EMBL" id="GEA59225.1"/>
    </source>
</evidence>
<keyword evidence="3" id="KW-1185">Reference proteome</keyword>
<dbReference type="AlphaFoldDB" id="A0A4Y3IJ71"/>
<gene>
    <name evidence="2" type="ORF">VCO01S_04180</name>
</gene>
<protein>
    <submittedName>
        <fullName evidence="2">Uncharacterized protein</fullName>
    </submittedName>
</protein>
<proteinExistence type="predicted"/>
<dbReference type="EMBL" id="BJLH01000002">
    <property type="protein sequence ID" value="GEA59225.1"/>
    <property type="molecule type" value="Genomic_DNA"/>
</dbReference>
<dbReference type="InterPro" id="IPR013320">
    <property type="entry name" value="ConA-like_dom_sf"/>
</dbReference>
<evidence type="ECO:0000256" key="1">
    <source>
        <dbReference type="SAM" id="MobiDB-lite"/>
    </source>
</evidence>
<reference evidence="2 3" key="1">
    <citation type="submission" date="2019-06" db="EMBL/GenBank/DDBJ databases">
        <title>Whole genome shotgun sequence of Vibrio comitans NBRC 102076.</title>
        <authorList>
            <person name="Hosoyama A."/>
            <person name="Uohara A."/>
            <person name="Ohji S."/>
            <person name="Ichikawa N."/>
        </authorList>
    </citation>
    <scope>NUCLEOTIDE SEQUENCE [LARGE SCALE GENOMIC DNA]</scope>
    <source>
        <strain evidence="2 3">NBRC 102076</strain>
    </source>
</reference>
<dbReference type="OrthoDB" id="5906392at2"/>
<evidence type="ECO:0000313" key="3">
    <source>
        <dbReference type="Proteomes" id="UP000318242"/>
    </source>
</evidence>
<sequence length="598" mass="63327">MEVSKTALAVALSTGLLFGCDFDTTADSSTTTPGGSDGGNTPTSEIVGPLWNFEDASGASTQAIGLPNVYVFDGTNLKYYDDDATPNTYEIKLTPYTDDIEAGEITFTYYDEAGTGSEVSGTYTVENGVLTVDTASEGVLIGADDASNADIKAAVDAANADAGFNNYVQIIDTLDTDTGELRLKLADNDLEPITSGKLTVDLVYQEDEDSIGDANSKNAYVSFYASGTSTINMHGEIALEAGKIKYRDNNKALVEVIGSYEEGEDLSIEANWDDGVFNFKVNDVEHSYAPNEIPENAPVEIISIRLGDNGSTNNYEVLADNLKVYSNDSGAEQLVFEDNFDSYAVGTVLNSKPYNNNSSEAVVVGDTPAEPTDPVDPVDPPAPGAFTDDFDSYTVGTQIDAANNAYGVSGSDINGDPLIATVSDDFAKSGANSLYLIDNSPVNGISTDLDYYKGAKPVVSRAFSAGAADTGSVTTSVYIPTDGYIKSTYLYLGSSSSASSGNRYTEVVFTANTVKFRNESGSQVELGEGHSYTKDTWVDVTISWSGTAITLDIDGTEYTGLTAENKDSAGPSLFAVYVGDNSSEGTYSYFDNLDSDLF</sequence>
<feature type="compositionally biased region" description="Low complexity" evidence="1">
    <location>
        <begin position="28"/>
        <end position="44"/>
    </location>
</feature>
<accession>A0A4Y3IJ71</accession>
<organism evidence="2 3">
    <name type="scientific">Vibrio comitans NBRC 102076</name>
    <dbReference type="NCBI Taxonomy" id="1219078"/>
    <lineage>
        <taxon>Bacteria</taxon>
        <taxon>Pseudomonadati</taxon>
        <taxon>Pseudomonadota</taxon>
        <taxon>Gammaproteobacteria</taxon>
        <taxon>Vibrionales</taxon>
        <taxon>Vibrionaceae</taxon>
        <taxon>Vibrio</taxon>
    </lineage>
</organism>
<feature type="region of interest" description="Disordered" evidence="1">
    <location>
        <begin position="28"/>
        <end position="47"/>
    </location>
</feature>
<dbReference type="Proteomes" id="UP000318242">
    <property type="component" value="Unassembled WGS sequence"/>
</dbReference>
<name>A0A4Y3IJ71_9VIBR</name>
<dbReference type="RefSeq" id="WP_141268882.1">
    <property type="nucleotide sequence ID" value="NZ_BJLH01000002.1"/>
</dbReference>
<dbReference type="SUPFAM" id="SSF49899">
    <property type="entry name" value="Concanavalin A-like lectins/glucanases"/>
    <property type="match status" value="1"/>
</dbReference>
<dbReference type="PROSITE" id="PS51257">
    <property type="entry name" value="PROKAR_LIPOPROTEIN"/>
    <property type="match status" value="1"/>
</dbReference>